<protein>
    <submittedName>
        <fullName evidence="2">Polysaccharide lyase family 7 protein</fullName>
    </submittedName>
</protein>
<evidence type="ECO:0000313" key="3">
    <source>
        <dbReference type="Proteomes" id="UP000590068"/>
    </source>
</evidence>
<dbReference type="Gene3D" id="2.60.120.200">
    <property type="match status" value="1"/>
</dbReference>
<dbReference type="SUPFAM" id="SSF49899">
    <property type="entry name" value="Concanavalin A-like lectins/glucanases"/>
    <property type="match status" value="1"/>
</dbReference>
<keyword evidence="3" id="KW-1185">Reference proteome</keyword>
<dbReference type="Pfam" id="PF08787">
    <property type="entry name" value="Alginate_lyase2"/>
    <property type="match status" value="1"/>
</dbReference>
<dbReference type="Proteomes" id="UP000590068">
    <property type="component" value="Unassembled WGS sequence"/>
</dbReference>
<feature type="domain" description="Alginate lyase 2" evidence="1">
    <location>
        <begin position="50"/>
        <end position="323"/>
    </location>
</feature>
<dbReference type="GO" id="GO:0016829">
    <property type="term" value="F:lyase activity"/>
    <property type="evidence" value="ECO:0007669"/>
    <property type="project" value="UniProtKB-KW"/>
</dbReference>
<evidence type="ECO:0000313" key="2">
    <source>
        <dbReference type="EMBL" id="NMR71360.1"/>
    </source>
</evidence>
<comment type="caution">
    <text evidence="2">The sequence shown here is derived from an EMBL/GenBank/DDBJ whole genome shotgun (WGS) entry which is preliminary data.</text>
</comment>
<reference evidence="2 3" key="1">
    <citation type="submission" date="2020-04" db="EMBL/GenBank/DDBJ databases">
        <title>WGS-Seq of Vibrio isolated by the O'Toole Lab.</title>
        <authorList>
            <person name="Mckone K.P."/>
            <person name="Whitaker R."/>
            <person name="Sevigney J.L."/>
            <person name="Herring J.B."/>
            <person name="O'Toole G."/>
        </authorList>
    </citation>
    <scope>NUCLEOTIDE SEQUENCE [LARGE SCALE GENOMIC DNA]</scope>
    <source>
        <strain evidence="2 3">BS_02</strain>
    </source>
</reference>
<evidence type="ECO:0000259" key="1">
    <source>
        <dbReference type="Pfam" id="PF08787"/>
    </source>
</evidence>
<organism evidence="2 3">
    <name type="scientific">Vibrio breoganii</name>
    <dbReference type="NCBI Taxonomy" id="553239"/>
    <lineage>
        <taxon>Bacteria</taxon>
        <taxon>Pseudomonadati</taxon>
        <taxon>Pseudomonadota</taxon>
        <taxon>Gammaproteobacteria</taxon>
        <taxon>Vibrionales</taxon>
        <taxon>Vibrionaceae</taxon>
        <taxon>Vibrio</taxon>
    </lineage>
</organism>
<dbReference type="PROSITE" id="PS51257">
    <property type="entry name" value="PROKAR_LIPOPROTEIN"/>
    <property type="match status" value="1"/>
</dbReference>
<dbReference type="InterPro" id="IPR013320">
    <property type="entry name" value="ConA-like_dom_sf"/>
</dbReference>
<dbReference type="InterPro" id="IPR014895">
    <property type="entry name" value="Alginate_lyase_2"/>
</dbReference>
<dbReference type="RefSeq" id="WP_102426953.1">
    <property type="nucleotide sequence ID" value="NZ_JABBXC010000036.1"/>
</dbReference>
<keyword evidence="2" id="KW-0456">Lyase</keyword>
<accession>A0ABX1UDG9</accession>
<sequence length="324" mass="35835">MNKKTHIIIPLLLATALTGCMESSSSNNEQDNGTIAPELPELPLAPGNGWNIEQWKITLPVSESYYKEHFGVSSGLNDRDSAVELLPSKCSGKDVFSLETSLPYFYVADNEDVHFIVDLGDAGISTTTNTKYARSELRELYNYNSSSICSSSTQNWTVDDNAKHQLQAQLQIEDYPNISGQDPKVIVGQVHGYKIKQALIKLQWEGGNKPIRAILNNTFLPDDQSCSNCKSFSVDLGTAQANSDWRYNIEVNENGVVLEAAGVSKSFAWGEKIENTGYALDPNWAHSDNSFYFKAGIYPQIEPSSSLSGQIFDVSFSEIKITHQ</sequence>
<name>A0ABX1UDG9_9VIBR</name>
<proteinExistence type="predicted"/>
<dbReference type="EMBL" id="JABCJR010000034">
    <property type="protein sequence ID" value="NMR71360.1"/>
    <property type="molecule type" value="Genomic_DNA"/>
</dbReference>
<gene>
    <name evidence="2" type="ORF">HJ568_15505</name>
</gene>